<keyword evidence="4" id="KW-1185">Reference proteome</keyword>
<feature type="domain" description="Glycosyl transferase family 1" evidence="2">
    <location>
        <begin position="179"/>
        <end position="331"/>
    </location>
</feature>
<name>E3H7A5_ILYPC</name>
<dbReference type="EMBL" id="CP002281">
    <property type="protein sequence ID" value="ADO82586.1"/>
    <property type="molecule type" value="Genomic_DNA"/>
</dbReference>
<dbReference type="HOGENOM" id="CLU_009583_14_0_0"/>
<dbReference type="AlphaFoldDB" id="E3H7A5"/>
<proteinExistence type="predicted"/>
<dbReference type="GO" id="GO:0016757">
    <property type="term" value="F:glycosyltransferase activity"/>
    <property type="evidence" value="ECO:0007669"/>
    <property type="project" value="InterPro"/>
</dbReference>
<evidence type="ECO:0000259" key="2">
    <source>
        <dbReference type="Pfam" id="PF00534"/>
    </source>
</evidence>
<dbReference type="OrthoDB" id="7560678at2"/>
<evidence type="ECO:0000313" key="3">
    <source>
        <dbReference type="EMBL" id="ADO82586.1"/>
    </source>
</evidence>
<dbReference type="Proteomes" id="UP000006875">
    <property type="component" value="Chromosome"/>
</dbReference>
<gene>
    <name evidence="3" type="ordered locus">Ilyop_0800</name>
</gene>
<dbReference type="CAZy" id="GT4">
    <property type="family name" value="Glycosyltransferase Family 4"/>
</dbReference>
<reference evidence="3 4" key="1">
    <citation type="journal article" date="2010" name="Stand. Genomic Sci.">
        <title>Complete genome sequence of Ilyobacter polytropus type strain (CuHbu1).</title>
        <authorList>
            <person name="Sikorski J."/>
            <person name="Chertkov O."/>
            <person name="Lapidus A."/>
            <person name="Nolan M."/>
            <person name="Lucas S."/>
            <person name="Del Rio T.G."/>
            <person name="Tice H."/>
            <person name="Cheng J.F."/>
            <person name="Tapia R."/>
            <person name="Han C."/>
            <person name="Goodwin L."/>
            <person name="Pitluck S."/>
            <person name="Liolios K."/>
            <person name="Ivanova N."/>
            <person name="Mavromatis K."/>
            <person name="Mikhailova N."/>
            <person name="Pati A."/>
            <person name="Chen A."/>
            <person name="Palaniappan K."/>
            <person name="Land M."/>
            <person name="Hauser L."/>
            <person name="Chang Y.J."/>
            <person name="Jeffries C.D."/>
            <person name="Brambilla E."/>
            <person name="Yasawong M."/>
            <person name="Rohde M."/>
            <person name="Pukall R."/>
            <person name="Spring S."/>
            <person name="Goker M."/>
            <person name="Woyke T."/>
            <person name="Bristow J."/>
            <person name="Eisen J.A."/>
            <person name="Markowitz V."/>
            <person name="Hugenholtz P."/>
            <person name="Kyrpides N.C."/>
            <person name="Klenk H.P."/>
        </authorList>
    </citation>
    <scope>NUCLEOTIDE SEQUENCE [LARGE SCALE GENOMIC DNA]</scope>
    <source>
        <strain evidence="4">ATCC 51220 / DSM 2926 / LMG 16218 / CuHBu1</strain>
    </source>
</reference>
<evidence type="ECO:0000256" key="1">
    <source>
        <dbReference type="ARBA" id="ARBA00022679"/>
    </source>
</evidence>
<sequence length="370" mass="42524">MKKILMIGPFPEPVHGMSMANDILFRGLCEKGYEMDHINTALLSKIQSTKDQKKISFEKFFIAIKHMAGELIKLFRNKYNLVYITPGHSFVGFMRYSPYMLSCIIKKTPYFLHSHGGQLGYTYNDVGPLKKKSMKFFIKKSKGGIVLGESLKWMFQEILPPEKIFICHNGVPNDVQSSKEEIEKKLNRDKGKLKLLYLSNLMEEKGILDLLNSLRYLEEKKIDFDLDLAGNIEKNLEKDVFELIEKHKDRVNYLGVVAGEEKRKLLLKSDIFLLPTYYPIEGQPISILEAMTNACAIITTNQGGIGDIFEKDINGIECIKKKPSSISTAIYNTEKKLRLFQKYNYEKAVNNYKAEDFVNRVDRIITSSVK</sequence>
<organism evidence="3 4">
    <name type="scientific">Ilyobacter polytropus (strain ATCC 51220 / DSM 2926 / LMG 16218 / CuHBu1)</name>
    <dbReference type="NCBI Taxonomy" id="572544"/>
    <lineage>
        <taxon>Bacteria</taxon>
        <taxon>Fusobacteriati</taxon>
        <taxon>Fusobacteriota</taxon>
        <taxon>Fusobacteriia</taxon>
        <taxon>Fusobacteriales</taxon>
        <taxon>Fusobacteriaceae</taxon>
        <taxon>Ilyobacter</taxon>
    </lineage>
</organism>
<dbReference type="Gene3D" id="3.40.50.2000">
    <property type="entry name" value="Glycogen Phosphorylase B"/>
    <property type="match status" value="2"/>
</dbReference>
<dbReference type="PANTHER" id="PTHR46401:SF2">
    <property type="entry name" value="GLYCOSYLTRANSFERASE WBBK-RELATED"/>
    <property type="match status" value="1"/>
</dbReference>
<dbReference type="InterPro" id="IPR001296">
    <property type="entry name" value="Glyco_trans_1"/>
</dbReference>
<accession>E3H7A5</accession>
<keyword evidence="1 3" id="KW-0808">Transferase</keyword>
<dbReference type="KEGG" id="ipo:Ilyop_0800"/>
<dbReference type="PANTHER" id="PTHR46401">
    <property type="entry name" value="GLYCOSYLTRANSFERASE WBBK-RELATED"/>
    <property type="match status" value="1"/>
</dbReference>
<dbReference type="eggNOG" id="COG0438">
    <property type="taxonomic scope" value="Bacteria"/>
</dbReference>
<dbReference type="Pfam" id="PF00534">
    <property type="entry name" value="Glycos_transf_1"/>
    <property type="match status" value="1"/>
</dbReference>
<dbReference type="RefSeq" id="WP_013387256.1">
    <property type="nucleotide sequence ID" value="NC_014632.1"/>
</dbReference>
<dbReference type="CDD" id="cd03801">
    <property type="entry name" value="GT4_PimA-like"/>
    <property type="match status" value="1"/>
</dbReference>
<protein>
    <submittedName>
        <fullName evidence="3">Glycosyl transferase group 1</fullName>
    </submittedName>
</protein>
<evidence type="ECO:0000313" key="4">
    <source>
        <dbReference type="Proteomes" id="UP000006875"/>
    </source>
</evidence>
<dbReference type="SUPFAM" id="SSF53756">
    <property type="entry name" value="UDP-Glycosyltransferase/glycogen phosphorylase"/>
    <property type="match status" value="1"/>
</dbReference>
<dbReference type="STRING" id="572544.Ilyop_0800"/>